<gene>
    <name evidence="2" type="ORF">CPLFYP93_02396</name>
</gene>
<sequence length="108" mass="12399">MESRIIFICVPIFLVMLGYYVNAQIDKVSVLYYRDELSVPQAVLFCVKIFLCNILLFILLSVLLYFLDLLDYTHLCILHNLSVLAVLSVVVQNPPATYSVENVEEFYG</sequence>
<protein>
    <submittedName>
        <fullName evidence="2">Uncharacterized protein</fullName>
    </submittedName>
</protein>
<dbReference type="EMBL" id="CACRTV010000057">
    <property type="protein sequence ID" value="VYU47203.1"/>
    <property type="molecule type" value="Genomic_DNA"/>
</dbReference>
<keyword evidence="1" id="KW-1133">Transmembrane helix</keyword>
<feature type="transmembrane region" description="Helical" evidence="1">
    <location>
        <begin position="5"/>
        <end position="22"/>
    </location>
</feature>
<accession>A0A6N3F5E9</accession>
<organism evidence="2">
    <name type="scientific">Clostridium paraputrificum</name>
    <dbReference type="NCBI Taxonomy" id="29363"/>
    <lineage>
        <taxon>Bacteria</taxon>
        <taxon>Bacillati</taxon>
        <taxon>Bacillota</taxon>
        <taxon>Clostridia</taxon>
        <taxon>Eubacteriales</taxon>
        <taxon>Clostridiaceae</taxon>
        <taxon>Clostridium</taxon>
    </lineage>
</organism>
<reference evidence="2" key="1">
    <citation type="submission" date="2019-11" db="EMBL/GenBank/DDBJ databases">
        <authorList>
            <person name="Feng L."/>
        </authorList>
    </citation>
    <scope>NUCLEOTIDE SEQUENCE</scope>
    <source>
        <strain evidence="2">CParaputrificumLFYP93</strain>
    </source>
</reference>
<evidence type="ECO:0000256" key="1">
    <source>
        <dbReference type="SAM" id="Phobius"/>
    </source>
</evidence>
<keyword evidence="1" id="KW-0472">Membrane</keyword>
<keyword evidence="1" id="KW-0812">Transmembrane</keyword>
<dbReference type="AlphaFoldDB" id="A0A6N3F5E9"/>
<proteinExistence type="predicted"/>
<name>A0A6N3F5E9_9CLOT</name>
<feature type="transmembrane region" description="Helical" evidence="1">
    <location>
        <begin position="42"/>
        <end position="65"/>
    </location>
</feature>
<evidence type="ECO:0000313" key="2">
    <source>
        <dbReference type="EMBL" id="VYU47203.1"/>
    </source>
</evidence>